<reference evidence="1" key="2">
    <citation type="submission" date="2009-06" db="EMBL/GenBank/DDBJ databases">
        <authorList>
            <person name="Sebastian Y."/>
            <person name="Madupu R."/>
            <person name="Durkin A.S."/>
            <person name="Torralba M."/>
            <person name="Methe B."/>
            <person name="Sutton G.G."/>
            <person name="Strausberg R.L."/>
            <person name="Nelson K.E."/>
        </authorList>
    </citation>
    <scope>NUCLEOTIDE SEQUENCE [LARGE SCALE GENOMIC DNA]</scope>
    <source>
        <strain evidence="1">ATCC 10379</strain>
    </source>
</reference>
<dbReference type="eggNOG" id="ENOG5030PB1">
    <property type="taxonomic scope" value="Bacteria"/>
</dbReference>
<name>C5NWL1_9BACL</name>
<dbReference type="EMBL" id="ACDZ02000009">
    <property type="protein sequence ID" value="EER68426.1"/>
    <property type="molecule type" value="Genomic_DNA"/>
</dbReference>
<evidence type="ECO:0000313" key="1">
    <source>
        <dbReference type="EMBL" id="EER68426.1"/>
    </source>
</evidence>
<comment type="caution">
    <text evidence="1">The sequence shown here is derived from an EMBL/GenBank/DDBJ whole genome shotgun (WGS) entry which is preliminary data.</text>
</comment>
<dbReference type="AlphaFoldDB" id="C5NWL1"/>
<organism evidence="1 2">
    <name type="scientific">Gemella haemolysans ATCC 10379</name>
    <dbReference type="NCBI Taxonomy" id="546270"/>
    <lineage>
        <taxon>Bacteria</taxon>
        <taxon>Bacillati</taxon>
        <taxon>Bacillota</taxon>
        <taxon>Bacilli</taxon>
        <taxon>Bacillales</taxon>
        <taxon>Gemellaceae</taxon>
        <taxon>Gemella</taxon>
    </lineage>
</organism>
<dbReference type="Proteomes" id="UP000006004">
    <property type="component" value="Unassembled WGS sequence"/>
</dbReference>
<accession>C5NWL1</accession>
<evidence type="ECO:0000313" key="2">
    <source>
        <dbReference type="Proteomes" id="UP000006004"/>
    </source>
</evidence>
<proteinExistence type="predicted"/>
<dbReference type="GeneID" id="93288691"/>
<dbReference type="OrthoDB" id="2990073at2"/>
<dbReference type="RefSeq" id="WP_003144497.1">
    <property type="nucleotide sequence ID" value="NZ_ACDZ02000009.1"/>
</dbReference>
<keyword evidence="2" id="KW-1185">Reference proteome</keyword>
<reference evidence="1" key="1">
    <citation type="submission" date="2009-01" db="EMBL/GenBank/DDBJ databases">
        <authorList>
            <person name="Fulton L."/>
            <person name="Clifton S."/>
            <person name="Chinwalla A.T."/>
            <person name="Mitreva M."/>
            <person name="Sodergren E."/>
            <person name="Weinstock G."/>
            <person name="Clifton S."/>
            <person name="Dooling D.J."/>
            <person name="Fulton B."/>
            <person name="Minx P."/>
            <person name="Pepin K.H."/>
            <person name="Johnson M."/>
            <person name="Bhonagiri V."/>
            <person name="Nash W.E."/>
            <person name="Mardis E.R."/>
            <person name="Wilson R.K."/>
        </authorList>
    </citation>
    <scope>NUCLEOTIDE SEQUENCE [LARGE SCALE GENOMIC DNA]</scope>
    <source>
        <strain evidence="1">ATCC 10379</strain>
    </source>
</reference>
<sequence length="174" mass="20831">MKRTLYLNDREIESFYELLEVKKDLISMALYKVNIPKRLHHEFYSYGLEGLLVSFLILNEGKIEEKDFDRFAFTTIKRKLIDEIRYRNKDKSVPLDIFDNNKLDATDDNYSLVYIQLFEYLKDTLEEQELKFFCEFIKTLNIKQTAKAMNISLATAYRIHKRIKGVCEEFLLTK</sequence>
<protein>
    <submittedName>
        <fullName evidence="1">RNA polymerase sigma factor, sigma-70 family</fullName>
    </submittedName>
</protein>
<gene>
    <name evidence="1" type="ORF">GEMHA0001_1151</name>
</gene>